<dbReference type="OrthoDB" id="10069473at2759"/>
<evidence type="ECO:0000259" key="1">
    <source>
        <dbReference type="PROSITE" id="PS51391"/>
    </source>
</evidence>
<dbReference type="KEGG" id="cvr:CHLNCDRAFT_14635"/>
<evidence type="ECO:0000313" key="2">
    <source>
        <dbReference type="EMBL" id="EFN56816.1"/>
    </source>
</evidence>
<dbReference type="Pfam" id="PF04818">
    <property type="entry name" value="CID"/>
    <property type="match status" value="1"/>
</dbReference>
<sequence>LSEPIFRDKLDKLNTSQQSIEQTAAWCLFHRADARRVAEVWEAYFSKADQPKRLAMVYLANDIVQNGRKRGTEFLAEFYKVLPRALRHVLAKGDDKTRAAVNKVIRVWDERKV</sequence>
<dbReference type="SMART" id="SM00582">
    <property type="entry name" value="RPR"/>
    <property type="match status" value="1"/>
</dbReference>
<keyword evidence="3" id="KW-1185">Reference proteome</keyword>
<feature type="non-terminal residue" evidence="2">
    <location>
        <position position="113"/>
    </location>
</feature>
<dbReference type="CDD" id="cd16981">
    <property type="entry name" value="CID_RPRD_like"/>
    <property type="match status" value="1"/>
</dbReference>
<reference evidence="2 3" key="1">
    <citation type="journal article" date="2010" name="Plant Cell">
        <title>The Chlorella variabilis NC64A genome reveals adaptation to photosymbiosis, coevolution with viruses, and cryptic sex.</title>
        <authorList>
            <person name="Blanc G."/>
            <person name="Duncan G."/>
            <person name="Agarkova I."/>
            <person name="Borodovsky M."/>
            <person name="Gurnon J."/>
            <person name="Kuo A."/>
            <person name="Lindquist E."/>
            <person name="Lucas S."/>
            <person name="Pangilinan J."/>
            <person name="Polle J."/>
            <person name="Salamov A."/>
            <person name="Terry A."/>
            <person name="Yamada T."/>
            <person name="Dunigan D.D."/>
            <person name="Grigoriev I.V."/>
            <person name="Claverie J.M."/>
            <person name="Van Etten J.L."/>
        </authorList>
    </citation>
    <scope>NUCLEOTIDE SEQUENCE [LARGE SCALE GENOMIC DNA]</scope>
    <source>
        <strain evidence="2 3">NC64A</strain>
    </source>
</reference>
<dbReference type="Proteomes" id="UP000008141">
    <property type="component" value="Unassembled WGS sequence"/>
</dbReference>
<name>E1ZB91_CHLVA</name>
<dbReference type="OMA" id="HVCECAD"/>
<dbReference type="PANTHER" id="PTHR12460">
    <property type="entry name" value="CYCLIN-DEPENDENT KINASE INHIBITOR-RELATED PROTEIN"/>
    <property type="match status" value="1"/>
</dbReference>
<dbReference type="Gene3D" id="1.25.40.90">
    <property type="match status" value="1"/>
</dbReference>
<dbReference type="eggNOG" id="KOG2669">
    <property type="taxonomic scope" value="Eukaryota"/>
</dbReference>
<dbReference type="PROSITE" id="PS51391">
    <property type="entry name" value="CID"/>
    <property type="match status" value="1"/>
</dbReference>
<dbReference type="InterPro" id="IPR008942">
    <property type="entry name" value="ENTH_VHS"/>
</dbReference>
<protein>
    <recommendedName>
        <fullName evidence="1">CID domain-containing protein</fullName>
    </recommendedName>
</protein>
<dbReference type="STRING" id="554065.E1ZB91"/>
<dbReference type="GO" id="GO:0000993">
    <property type="term" value="F:RNA polymerase II complex binding"/>
    <property type="evidence" value="ECO:0007669"/>
    <property type="project" value="TreeGrafter"/>
</dbReference>
<evidence type="ECO:0000313" key="3">
    <source>
        <dbReference type="Proteomes" id="UP000008141"/>
    </source>
</evidence>
<dbReference type="InterPro" id="IPR006569">
    <property type="entry name" value="CID_dom"/>
</dbReference>
<dbReference type="RefSeq" id="XP_005848918.1">
    <property type="nucleotide sequence ID" value="XM_005848856.1"/>
</dbReference>
<dbReference type="AlphaFoldDB" id="E1ZB91"/>
<dbReference type="GeneID" id="17355923"/>
<feature type="domain" description="CID" evidence="1">
    <location>
        <begin position="1"/>
        <end position="113"/>
    </location>
</feature>
<organism evidence="3">
    <name type="scientific">Chlorella variabilis</name>
    <name type="common">Green alga</name>
    <dbReference type="NCBI Taxonomy" id="554065"/>
    <lineage>
        <taxon>Eukaryota</taxon>
        <taxon>Viridiplantae</taxon>
        <taxon>Chlorophyta</taxon>
        <taxon>core chlorophytes</taxon>
        <taxon>Trebouxiophyceae</taxon>
        <taxon>Chlorellales</taxon>
        <taxon>Chlorellaceae</taxon>
        <taxon>Chlorella clade</taxon>
        <taxon>Chlorella</taxon>
    </lineage>
</organism>
<proteinExistence type="predicted"/>
<dbReference type="EMBL" id="GL433841">
    <property type="protein sequence ID" value="EFN56816.1"/>
    <property type="molecule type" value="Genomic_DNA"/>
</dbReference>
<dbReference type="PANTHER" id="PTHR12460:SF0">
    <property type="entry name" value="CID DOMAIN-CONTAINING PROTEIN-RELATED"/>
    <property type="match status" value="1"/>
</dbReference>
<dbReference type="GO" id="GO:0031124">
    <property type="term" value="P:mRNA 3'-end processing"/>
    <property type="evidence" value="ECO:0007669"/>
    <property type="project" value="TreeGrafter"/>
</dbReference>
<feature type="non-terminal residue" evidence="2">
    <location>
        <position position="1"/>
    </location>
</feature>
<dbReference type="InParanoid" id="E1ZB91"/>
<accession>E1ZB91</accession>
<gene>
    <name evidence="2" type="ORF">CHLNCDRAFT_14635</name>
</gene>
<dbReference type="SUPFAM" id="SSF48464">
    <property type="entry name" value="ENTH/VHS domain"/>
    <property type="match status" value="1"/>
</dbReference>